<proteinExistence type="inferred from homology"/>
<dbReference type="FunFam" id="1.10.8.720:FF:000005">
    <property type="entry name" value="Dynein axonemal heavy chain 10"/>
    <property type="match status" value="1"/>
</dbReference>
<dbReference type="InterPro" id="IPR026983">
    <property type="entry name" value="DHC"/>
</dbReference>
<dbReference type="Pfam" id="PF03028">
    <property type="entry name" value="Dynein_heavy"/>
    <property type="match status" value="1"/>
</dbReference>
<feature type="coiled-coil region" evidence="14">
    <location>
        <begin position="1369"/>
        <end position="1423"/>
    </location>
</feature>
<dbReference type="Gene3D" id="1.10.8.710">
    <property type="match status" value="1"/>
</dbReference>
<feature type="compositionally biased region" description="Polar residues" evidence="15">
    <location>
        <begin position="237"/>
        <end position="252"/>
    </location>
</feature>
<feature type="region of interest" description="Disordered" evidence="15">
    <location>
        <begin position="63"/>
        <end position="140"/>
    </location>
</feature>
<dbReference type="Gene3D" id="1.20.920.20">
    <property type="match status" value="1"/>
</dbReference>
<dbReference type="GO" id="GO:0005858">
    <property type="term" value="C:axonemal dynein complex"/>
    <property type="evidence" value="ECO:0007669"/>
    <property type="project" value="UniProtKB-ARBA"/>
</dbReference>
<evidence type="ECO:0000256" key="2">
    <source>
        <dbReference type="ARBA" id="ARBA00008887"/>
    </source>
</evidence>
<evidence type="ECO:0000256" key="8">
    <source>
        <dbReference type="ARBA" id="ARBA00023017"/>
    </source>
</evidence>
<dbReference type="FunFam" id="1.10.472.130:FF:000010">
    <property type="entry name" value="Dynein axonemal heavy chain 10"/>
    <property type="match status" value="1"/>
</dbReference>
<evidence type="ECO:0000256" key="7">
    <source>
        <dbReference type="ARBA" id="ARBA00022840"/>
    </source>
</evidence>
<dbReference type="InterPro" id="IPR013602">
    <property type="entry name" value="Dynein_heavy_linker"/>
</dbReference>
<sequence>MDDPRIEWVRNRVYLALEITDPEVFDDLLNRDDGEAERDIAKFLNETPDDQDPAVIFYKNVQEEEEEIEVECEPSIPDIHQEDDDATEEVTETPAGEEVPPTPDEEKKKDENGISEETPAPETAQPAGETADETGEASPPKTKIVIQKVWRTYLYLCRSEMPEEVACCKTKCIYFLRNSEGMVPLPNSIEEANQTLPALIEIGVINDNSLCMLEQLLLQIYMPLLSFSAHKDEEASKSATARSEAPTRQATMISEAGHEEKMEKKTSIEDTYAKAMLRDEFLINMQKFSSSISRTIQQIEGEVRLEVPDIQLSENQEEDLNNAELMETVQETCRKWLNQIKNALESLQKKTPQGNGPLAEIDFWRERNAALSALYEQLKLPKVKAFLDLYSYKDDSFEYWKHDLSKYYTEAKDNVRFLSTLERHFKNIAHGATFQVVIDTLPSMMNALRMVWIISRHYNTDERMVPLMERIAWELAERVSRIIQVRTLYKDGPEEVKRKTSEAKKMLDVWKESYFDVRAKIEASGRDSRWEFDRKKLFERTDYMSTICQDLYDVAQVLQEFYNIFGPELKAVTGDPKRIEDVLKRVDALVKPIEDVNFDLFTIKSQTNWHYIMEQFYREVASIEGEAKNFIDESFKTLRSAEGAFDMLLNFKHIRSREAINSQMMKKFNDILLQYEKEVELMNQIFKEARENPPLCKNQPPVAGSIHWEKSLFHRIKHTIIRFQSLQEMMQSEQGKAARAKYLSVAKQMKAYEDNLYEQWRENVESILSQLLKRNLLVKPLERQPAVLHPAQEQEDPENVVATTPDIDDGVDESSKQQPPTDNEQIPEEPKKEEPEDAHKDIKYLVDFDPVLAEIITETKYMEQLGFGVPELARNVALQEEKYIKYVDRLQHMLIRYHSILASLDNAEATLLEDHMKELRRVIRPGARRLNWNSLGINDFVAKCDSAISKFESMVNQIQKNSQDMYQRLHIMESGNLFKHPGLKHGELSSCKEFFEYVEREREKDLELLARKYQAIGPILTKVEGLVVHTNTGKSPKLHQYYAFWEKKIYDALTKLILDNLKMFNQDICSDKPLFQVETLLAAPDVVLHPGANDVYKLTLTCVRDCIEGTNHFIRWMNGTCIETPAQKIPGEDEPYRFTFLSDISANPDIIGLVQTIQNNMKNTLTSLTRYLNRWKRYRRVWKVDKAAAVEKWFQKGPTVVAFDDCLQYYYKTIEDVDNLAVVKDQDCIRLHIQPLADAIKQHAKQWITCYGNVLRDSAKTGLYALKTELETKSEDLDQMPDSLDELKFILRIISEIKDISLDVEVKIRDLEERYRVLNMYNLEVTDEEKEIVVSLPQMWYDLVLKSKNVDASLIIVKKKFTEVSLEVLKTFRAEVDKYESERQELANAEKLFDLPITMYPELLQVQKEMKGLEQIYSLYREQKMAREQWAETLWANLNVQVLQEGIESYLKALRKLPKEIRNMPVARILDEKMKEFRDSLPLFVDLKHEALRDRHWKELMNKTGQKFEMNPDTFTLENVFSMELHRFQDTIGEIVNCAVKELAIEKGVKEVEETWNNLKFSIHKYMKGTSERGFILGAVDEVLQTLDDNAMQLQGMSASRFIGPFLNSVQNWEKSLSHISEVLDVWMLVQRKWMYLEGIFVGGDIRSQLPEEAKKFDQIDKTFKKIMSDTHKTPIIKTACHAPNRLSDLQNLSAGLEKCQKSLNDYLDSKRNAFPRFFFISDDELLSILGSSDPECVQEHMIKMFDNISCLRFNKGPNNEMLATAMISSEGEVMEFKQNVMADGRVEDWMTSMLNEMRRTNKLITKEAVFLYCVNNKPRVPWMLDYQGMVCLAGNQVWWTWEVEDVFRKVKAGAKQGMKEYAKKLHKQIDELVVQVRSPMQKNDRMKINTVLIIDVHARDIIDGFVRDSILDEREFEWESQLRFYWVKEPDELMIRQCTGEFGYGYEYMGLNGRLVITPLTDRIYLTLTQALSMQLGGAPAGPAGTGKTETTKDLAKALGLLCVVTNCGEGMDYKAVGKIFSGLCQCGAWGCFDEFNRIDVSVLSVISTQLTTIRNALLMKLTKFHFEGTEIAIDNRVGIFITMNPGYAGRTELPESVKALFRPVVVIVPDLQQICEIMLFSEGFLYAKILAKKMTVLYKLAREQLSKQYHYDFGLRALKSVLVMAGELKRSASELPEDVVLMRALRDMNLPKFVFEDVPLFLGLINDLFPGLDCPRVRYPNFNDAVEEALERNKYVTLPHQADKVIQLYETMMTRHTTMVVGPTGGGKSVIIKTLCEAQTKLGLPTKTFTINPKDRSVVELYGILDPTTRDWTDGLLSYIFREINRPTEKNERKYIVFDGDVDALWVENMNSVMDDNRLLTLANGERIRLQKHCALLFEVFDLQFASPATISRCGMVYVDPKNLGYDPFWDKWISCRNSKFEQDELMKLYKKYVPSCVDMIIEGIVDGKLGEKMKTIVPLTNLNLVTQLSFMLDSLLIKEELSPDVLEAFFLQAMYWSLGASLLEDGRVKFDNYIKYLASMPTKETEDAVAGEMPMGQSSLYEYFYDEEQNLWVPWSEKVPKYVHDPEKRFNDILVPTVDTVRTMWLLDLQVRIRRSVLLVGETGTSKSATTSNFLRELDKDAYLLLNMNFSSRTTSLDVQRNLEANVEKRTKDTYGPPPGKRLLVFVDDMNMPQVDVYGTQQPIALLKLLLERGGCYDRGKDLNWKGMKDIGWVAGMGRPGGGRNDVDPRFITLFSVFNMTFPSEESLFHIYNSILSGHTKNFSSDIQGVVPIITKMTMELYKCIVKDLPPTPSKFHYIFNLRDLSRIYNGLCLTTPDRFEKVEQLLRVWRNECMRVVFDRLISESDKDIVAAHLKVQIEDNFKQHLDYVIRDPVLFGDYKNALDEAEPRLYEDIQDFEAAKALFQEILEEYNERYTPMNLVLFDDALDHLTRVHRVLRMPQGHALLVGVGGSGKQSICRLASFAAECEVFEITLSRGYSESSFRDDLKLLYNKLGMENKKVAFLFTDQHVAEEGFLELINNMLTSGMVPALYADDEKEQIIGQMSYSHFSQDFSEKEMDEYAKVRNEAMSAGAAPARESIWQYFVTKCANNLHLVMAMSPVGDTLRTRCRNFPGMVNNSSIDWFFPWPEQALYAVASVFISPDNVLVPDEHREQVVGHIVMVHMSVGDFSKEFQQKLRRSNFVTPKNYLDFINTYLRLLEQKDKYILGQCERLIGGMQKLAEASDQLAVLNEKLAKQRVAVKEKTEACEVLLANISVGTRQAEQKKTMAISKAKDIEEQSKVIVVEKKDAEDALAEALPALEEARLALEDLDKNDVTEIRSFAKPPKPVQTVCECIVVLKGIKEVSWKSAKGMMSEANFLRSLKEMDVDGISMKQVGSVKGFLKEMDITIQDMKEKSRAGAGLMKFVEAVVGYCEVAREVKPKREKVARLERTFHQAKRDLDKINKEVDRLESELKKLSDQYEAAMREKQELQEEAEIMERRLIAADKLISGLGSENVRWTKDLEDLKNQRIRLLGDCLIGSAFLSYVGAFSWDYRNEMVYKLWQENVIDRNIPLSQPFKLEDLLTNDVEISKWTSENLPPDELSIQNGILTINASRFPLCIDPQQQALNWIKKKEEANNLKVCTFNDPDFLKQLEMAIKYGFPFLFQDVDEYIDPVIDNVLEKNIKGAQGREFVILGDKEVDYDASFRLYLNTKLSNPKYSPNVFGKSMVINYTVTLKGLEDQLLSVIVKFERPELEQRRETLIQETSVNKRLLKDLEDSLLRELATSTGNMLDNVELISTLEETKSKATEVGEKLKLGARTAEEIEKNRDSYRAAAKRGAILFFVLAEMASINSMYQYSLAAYLDVFEFSLKKSMPDAVVQKRLRNIMDTLTHNIYNYGCTGIFEKHKLLFSFEITIKLQMDQGMLSQGELDFFIKPWWKSDERSYECRGVSPESELNDDEESVEGGLLGHFIERNDSVESSTDSELSNSLDSETIFSEQHISDPASDDGNIALEKSKHKKPFGWMPDQGWEDLVTLSEVAPDTFGNVLDDFERNEKVWKIWFDLEGPESAEYPMKYERVSDFQRLMLLRCFRVDRIYRAITDYVTKIMGEKYVTPPIISFESIFEQSTPASPIVFILSPGSDPTSDLMKLAERTGFGTNKLKYLSLGQGQEKLALQLLDTAIARGQWLMLQNCHLLIKWLRELEKQLEKLSKPHPDFRLWLTTEPTEAFPIGILQRSLKVVTEPPNGLKLNMRNTYFKISSTALMECPHPSFPSIVFVLAFFHAVVQERRKYGKIGWNVSYDFNESDFQVCMDILKTYLTKAIENNDPKVPWSSLKYLIGEVMYGGRAIDDFDRRVLKTYTDEYMGDFIFDTFQPFHFFVNNEVDYKIPEDGPRDNYVDFIESLPLSNTPEVFGLHPNAEIGYYTTAAKEIWSHLLELQPQTGDVSGGISREDYIDSVANDVLIKLPEGFDMDKIRKKFGVDIQPTTIVLFQELDRFNLLISKMRRSLNTLRKALAGEVGMSNELDDVARALFNGHIPSIWRRLAPATLKSLGNWMLHFQKRYQQYHYWVNEQEPNVMWLSGLHIPESYLTALVQATCRRNGWPLDKSTLYTSVTTHENAEDVTERAHQGCFVSGLFLEGACWDMKKKCLIKQKPKQLIQELPILKIIPIEAHRLKLQNTFRTPVYVTSERRNAMGVGLVFEADLFTTEHISHWVLQGVCLLLNTD</sequence>
<dbReference type="Gene3D" id="6.10.140.1060">
    <property type="match status" value="1"/>
</dbReference>
<dbReference type="InterPro" id="IPR024317">
    <property type="entry name" value="Dynein_heavy_chain_D4_dom"/>
</dbReference>
<dbReference type="GO" id="GO:0007018">
    <property type="term" value="P:microtubule-based movement"/>
    <property type="evidence" value="ECO:0007669"/>
    <property type="project" value="InterPro"/>
</dbReference>
<dbReference type="FunFam" id="1.20.58.1120:FF:000008">
    <property type="entry name" value="Dynein heavy chain 10, axonemal"/>
    <property type="match status" value="1"/>
</dbReference>
<keyword evidence="10" id="KW-0969">Cilium</keyword>
<dbReference type="Pfam" id="PF12781">
    <property type="entry name" value="AAA_9"/>
    <property type="match status" value="1"/>
</dbReference>
<dbReference type="Pfam" id="PF17857">
    <property type="entry name" value="AAA_lid_1"/>
    <property type="match status" value="1"/>
</dbReference>
<dbReference type="FunFam" id="1.10.287.2620:FF:000002">
    <property type="entry name" value="Dynein heavy chain 2, axonemal"/>
    <property type="match status" value="1"/>
</dbReference>
<evidence type="ECO:0000256" key="15">
    <source>
        <dbReference type="SAM" id="MobiDB-lite"/>
    </source>
</evidence>
<organism evidence="17 18">
    <name type="scientific">Paralvinella palmiformis</name>
    <dbReference type="NCBI Taxonomy" id="53620"/>
    <lineage>
        <taxon>Eukaryota</taxon>
        <taxon>Metazoa</taxon>
        <taxon>Spiralia</taxon>
        <taxon>Lophotrochozoa</taxon>
        <taxon>Annelida</taxon>
        <taxon>Polychaeta</taxon>
        <taxon>Sedentaria</taxon>
        <taxon>Canalipalpata</taxon>
        <taxon>Terebellida</taxon>
        <taxon>Terebelliformia</taxon>
        <taxon>Alvinellidae</taxon>
        <taxon>Paralvinella</taxon>
    </lineage>
</organism>
<dbReference type="Pfam" id="PF18198">
    <property type="entry name" value="AAA_lid_11"/>
    <property type="match status" value="1"/>
</dbReference>
<keyword evidence="12" id="KW-0206">Cytoskeleton</keyword>
<keyword evidence="7" id="KW-0067">ATP-binding</keyword>
<dbReference type="InterPro" id="IPR041466">
    <property type="entry name" value="Dynein_AAA5_ext"/>
</dbReference>
<evidence type="ECO:0000256" key="11">
    <source>
        <dbReference type="ARBA" id="ARBA00023175"/>
    </source>
</evidence>
<accession>A0AAD9NG72</accession>
<dbReference type="Pfam" id="PF25007">
    <property type="entry name" value="DYH2-5-8_CC"/>
    <property type="match status" value="1"/>
</dbReference>
<dbReference type="FunFam" id="3.40.50.300:FF:000153">
    <property type="entry name" value="Dynein axonemal heavy chain 1"/>
    <property type="match status" value="1"/>
</dbReference>
<reference evidence="17" key="1">
    <citation type="journal article" date="2023" name="Mol. Biol. Evol.">
        <title>Third-Generation Sequencing Reveals the Adaptive Role of the Epigenome in Three Deep-Sea Polychaetes.</title>
        <authorList>
            <person name="Perez M."/>
            <person name="Aroh O."/>
            <person name="Sun Y."/>
            <person name="Lan Y."/>
            <person name="Juniper S.K."/>
            <person name="Young C.R."/>
            <person name="Angers B."/>
            <person name="Qian P.Y."/>
        </authorList>
    </citation>
    <scope>NUCLEOTIDE SEQUENCE</scope>
    <source>
        <strain evidence="17">P08H-3</strain>
    </source>
</reference>
<dbReference type="EMBL" id="JAODUP010000012">
    <property type="protein sequence ID" value="KAK2169102.1"/>
    <property type="molecule type" value="Genomic_DNA"/>
</dbReference>
<keyword evidence="8" id="KW-0243">Dynein</keyword>
<dbReference type="InterPro" id="IPR042219">
    <property type="entry name" value="AAA_lid_11_sf"/>
</dbReference>
<keyword evidence="4" id="KW-0493">Microtubule</keyword>
<dbReference type="InterPro" id="IPR042222">
    <property type="entry name" value="Dynein_2_N"/>
</dbReference>
<evidence type="ECO:0000313" key="18">
    <source>
        <dbReference type="Proteomes" id="UP001208570"/>
    </source>
</evidence>
<dbReference type="GO" id="GO:0051959">
    <property type="term" value="F:dynein light intermediate chain binding"/>
    <property type="evidence" value="ECO:0007669"/>
    <property type="project" value="InterPro"/>
</dbReference>
<dbReference type="Gene3D" id="3.20.180.20">
    <property type="entry name" value="Dynein heavy chain, N-terminal domain 2"/>
    <property type="match status" value="1"/>
</dbReference>
<evidence type="ECO:0000256" key="14">
    <source>
        <dbReference type="SAM" id="Coils"/>
    </source>
</evidence>
<evidence type="ECO:0000313" key="17">
    <source>
        <dbReference type="EMBL" id="KAK2169102.1"/>
    </source>
</evidence>
<dbReference type="InterPro" id="IPR027417">
    <property type="entry name" value="P-loop_NTPase"/>
</dbReference>
<dbReference type="FunFam" id="3.40.50.300:FF:001855">
    <property type="entry name" value="Dynein axonemal heavy chain 10"/>
    <property type="match status" value="1"/>
</dbReference>
<dbReference type="FunFam" id="3.10.490.20:FF:000006">
    <property type="entry name" value="Dynein axonemal heavy chain 10"/>
    <property type="match status" value="1"/>
</dbReference>
<feature type="compositionally biased region" description="Acidic residues" evidence="15">
    <location>
        <begin position="63"/>
        <end position="72"/>
    </location>
</feature>
<feature type="domain" description="AAA+ ATPase" evidence="16">
    <location>
        <begin position="2596"/>
        <end position="2747"/>
    </location>
</feature>
<dbReference type="FunFam" id="3.40.50.300:FF:000063">
    <property type="entry name" value="dynein heavy chain 6, axonemal"/>
    <property type="match status" value="1"/>
</dbReference>
<evidence type="ECO:0000256" key="13">
    <source>
        <dbReference type="ARBA" id="ARBA00023273"/>
    </source>
</evidence>
<feature type="compositionally biased region" description="Acidic residues" evidence="15">
    <location>
        <begin position="81"/>
        <end position="91"/>
    </location>
</feature>
<dbReference type="Pfam" id="PF12780">
    <property type="entry name" value="AAA_8"/>
    <property type="match status" value="1"/>
</dbReference>
<dbReference type="Gene3D" id="1.20.58.1120">
    <property type="match status" value="1"/>
</dbReference>
<keyword evidence="13" id="KW-0966">Cell projection</keyword>
<dbReference type="Pfam" id="PF18199">
    <property type="entry name" value="Dynein_C"/>
    <property type="match status" value="1"/>
</dbReference>
<dbReference type="InterPro" id="IPR041228">
    <property type="entry name" value="Dynein_C"/>
</dbReference>
<dbReference type="Proteomes" id="UP001208570">
    <property type="component" value="Unassembled WGS sequence"/>
</dbReference>
<evidence type="ECO:0000259" key="16">
    <source>
        <dbReference type="SMART" id="SM00382"/>
    </source>
</evidence>
<dbReference type="Gene3D" id="1.10.472.130">
    <property type="match status" value="1"/>
</dbReference>
<keyword evidence="6" id="KW-0547">Nucleotide-binding</keyword>
<dbReference type="Gene3D" id="1.20.140.100">
    <property type="entry name" value="Dynein heavy chain, N-terminal domain 2"/>
    <property type="match status" value="1"/>
</dbReference>
<dbReference type="Gene3D" id="1.20.1270.280">
    <property type="match status" value="1"/>
</dbReference>
<evidence type="ECO:0000256" key="4">
    <source>
        <dbReference type="ARBA" id="ARBA00022701"/>
    </source>
</evidence>
<feature type="coiled-coil region" evidence="14">
    <location>
        <begin position="3431"/>
        <end position="3493"/>
    </location>
</feature>
<dbReference type="FunFam" id="1.10.8.1220:FF:000001">
    <property type="entry name" value="Dynein axonemal heavy chain 5"/>
    <property type="match status" value="1"/>
</dbReference>
<feature type="compositionally biased region" description="Basic and acidic residues" evidence="15">
    <location>
        <begin position="828"/>
        <end position="838"/>
    </location>
</feature>
<dbReference type="Gene3D" id="1.20.920.30">
    <property type="match status" value="1"/>
</dbReference>
<protein>
    <recommendedName>
        <fullName evidence="16">AAA+ ATPase domain-containing protein</fullName>
    </recommendedName>
</protein>
<gene>
    <name evidence="17" type="ORF">LSH36_12g13027</name>
</gene>
<evidence type="ECO:0000256" key="6">
    <source>
        <dbReference type="ARBA" id="ARBA00022741"/>
    </source>
</evidence>
<evidence type="ECO:0000256" key="1">
    <source>
        <dbReference type="ARBA" id="ARBA00004430"/>
    </source>
</evidence>
<evidence type="ECO:0000256" key="3">
    <source>
        <dbReference type="ARBA" id="ARBA00022490"/>
    </source>
</evidence>
<dbReference type="Gene3D" id="1.10.8.1220">
    <property type="match status" value="1"/>
</dbReference>
<dbReference type="Gene3D" id="1.10.8.720">
    <property type="entry name" value="Region D6 of dynein motor"/>
    <property type="match status" value="1"/>
</dbReference>
<comment type="subcellular location">
    <subcellularLocation>
        <location evidence="1">Cytoplasm</location>
        <location evidence="1">Cytoskeleton</location>
        <location evidence="1">Cilium axoneme</location>
    </subcellularLocation>
</comment>
<dbReference type="InterPro" id="IPR042228">
    <property type="entry name" value="Dynein_linker_3"/>
</dbReference>
<keyword evidence="3" id="KW-0963">Cytoplasm</keyword>
<dbReference type="FunFam" id="1.20.920.20:FF:000008">
    <property type="entry name" value="Dynein heavy chain 10, axonemal"/>
    <property type="match status" value="1"/>
</dbReference>
<dbReference type="InterPro" id="IPR003593">
    <property type="entry name" value="AAA+_ATPase"/>
</dbReference>
<dbReference type="Gene3D" id="1.10.287.2620">
    <property type="match status" value="1"/>
</dbReference>
<keyword evidence="18" id="KW-1185">Reference proteome</keyword>
<dbReference type="GO" id="GO:0008569">
    <property type="term" value="F:minus-end-directed microtubule motor activity"/>
    <property type="evidence" value="ECO:0007669"/>
    <property type="project" value="InterPro"/>
</dbReference>
<keyword evidence="5" id="KW-0677">Repeat</keyword>
<dbReference type="GO" id="GO:0045505">
    <property type="term" value="F:dynein intermediate chain binding"/>
    <property type="evidence" value="ECO:0007669"/>
    <property type="project" value="InterPro"/>
</dbReference>
<dbReference type="Pfam" id="PF08385">
    <property type="entry name" value="DHC_N1"/>
    <property type="match status" value="1"/>
</dbReference>
<dbReference type="InterPro" id="IPR043157">
    <property type="entry name" value="Dynein_AAA1S"/>
</dbReference>
<dbReference type="FunFam" id="1.20.140.100:FF:000013">
    <property type="entry name" value="Dynein heavy chain 10, axonemal"/>
    <property type="match status" value="1"/>
</dbReference>
<evidence type="ECO:0000256" key="10">
    <source>
        <dbReference type="ARBA" id="ARBA00023069"/>
    </source>
</evidence>
<feature type="region of interest" description="Disordered" evidence="15">
    <location>
        <begin position="236"/>
        <end position="266"/>
    </location>
</feature>
<dbReference type="FunFam" id="1.10.8.710:FF:000002">
    <property type="entry name" value="dynein heavy chain 17, axonemal"/>
    <property type="match status" value="1"/>
</dbReference>
<name>A0AAD9NG72_9ANNE</name>
<dbReference type="Pfam" id="PF12774">
    <property type="entry name" value="AAA_6"/>
    <property type="match status" value="1"/>
</dbReference>
<dbReference type="GO" id="GO:0008017">
    <property type="term" value="F:microtubule binding"/>
    <property type="evidence" value="ECO:0007669"/>
    <property type="project" value="UniProtKB-ARBA"/>
</dbReference>
<feature type="domain" description="AAA+ ATPase" evidence="16">
    <location>
        <begin position="2256"/>
        <end position="2392"/>
    </location>
</feature>
<dbReference type="PANTHER" id="PTHR22878:SF63">
    <property type="entry name" value="DYNEIN AXONEMAL HEAVY CHAIN 10"/>
    <property type="match status" value="1"/>
</dbReference>
<dbReference type="FunFam" id="1.20.920.30:FF:000007">
    <property type="entry name" value="Dynein axonemal heavy chain 10"/>
    <property type="match status" value="1"/>
</dbReference>
<dbReference type="PANTHER" id="PTHR22878">
    <property type="entry name" value="DYNEIN HEAVY CHAIN 6, AXONEMAL-LIKE-RELATED"/>
    <property type="match status" value="1"/>
</dbReference>
<comment type="similarity">
    <text evidence="2">Belongs to the dynein heavy chain family.</text>
</comment>
<dbReference type="GO" id="GO:0005524">
    <property type="term" value="F:ATP binding"/>
    <property type="evidence" value="ECO:0007669"/>
    <property type="project" value="UniProtKB-KW"/>
</dbReference>
<feature type="region of interest" description="Disordered" evidence="15">
    <location>
        <begin position="788"/>
        <end position="838"/>
    </location>
</feature>
<dbReference type="InterPro" id="IPR004273">
    <property type="entry name" value="Dynein_heavy_D6_P-loop"/>
</dbReference>
<dbReference type="Pfam" id="PF12775">
    <property type="entry name" value="AAA_7"/>
    <property type="match status" value="1"/>
</dbReference>
<feature type="compositionally biased region" description="Basic and acidic residues" evidence="15">
    <location>
        <begin position="256"/>
        <end position="266"/>
    </location>
</feature>
<keyword evidence="11" id="KW-0505">Motor protein</keyword>
<comment type="caution">
    <text evidence="17">The sequence shown here is derived from an EMBL/GenBank/DDBJ whole genome shotgun (WGS) entry which is preliminary data.</text>
</comment>
<dbReference type="InterPro" id="IPR024743">
    <property type="entry name" value="Dynein_HC_stalk"/>
</dbReference>
<dbReference type="InterPro" id="IPR035699">
    <property type="entry name" value="AAA_6"/>
</dbReference>
<dbReference type="SMART" id="SM00382">
    <property type="entry name" value="AAA"/>
    <property type="match status" value="3"/>
</dbReference>
<dbReference type="FunFam" id="1.20.1270.280:FF:000005">
    <property type="entry name" value="Dynein axonemal heavy chain 10"/>
    <property type="match status" value="1"/>
</dbReference>
<dbReference type="Pfam" id="PF12777">
    <property type="entry name" value="MT"/>
    <property type="match status" value="1"/>
</dbReference>
<feature type="domain" description="AAA+ ATPase" evidence="16">
    <location>
        <begin position="1977"/>
        <end position="2113"/>
    </location>
</feature>
<keyword evidence="9 14" id="KW-0175">Coiled coil</keyword>
<dbReference type="FunFam" id="3.40.50.300:FF:002141">
    <property type="entry name" value="Dynein heavy chain"/>
    <property type="match status" value="1"/>
</dbReference>
<dbReference type="Gene3D" id="3.10.490.20">
    <property type="match status" value="1"/>
</dbReference>
<evidence type="ECO:0000256" key="5">
    <source>
        <dbReference type="ARBA" id="ARBA00022737"/>
    </source>
</evidence>
<dbReference type="InterPro" id="IPR041589">
    <property type="entry name" value="DNAH3_AAA_lid_1"/>
</dbReference>
<dbReference type="InterPro" id="IPR043160">
    <property type="entry name" value="Dynein_C_barrel"/>
</dbReference>
<dbReference type="Gene3D" id="3.40.50.300">
    <property type="entry name" value="P-loop containing nucleotide triphosphate hydrolases"/>
    <property type="match status" value="5"/>
</dbReference>
<dbReference type="InterPro" id="IPR056759">
    <property type="entry name" value="DYH2-5-8_CC"/>
</dbReference>
<dbReference type="SUPFAM" id="SSF52540">
    <property type="entry name" value="P-loop containing nucleoside triphosphate hydrolases"/>
    <property type="match status" value="4"/>
</dbReference>
<dbReference type="InterPro" id="IPR035706">
    <property type="entry name" value="AAA_9"/>
</dbReference>
<dbReference type="GO" id="GO:0005874">
    <property type="term" value="C:microtubule"/>
    <property type="evidence" value="ECO:0007669"/>
    <property type="project" value="UniProtKB-KW"/>
</dbReference>
<evidence type="ECO:0000256" key="12">
    <source>
        <dbReference type="ARBA" id="ARBA00023212"/>
    </source>
</evidence>
<dbReference type="InterPro" id="IPR013594">
    <property type="entry name" value="Dynein_heavy_tail"/>
</dbReference>
<dbReference type="FunFam" id="3.20.180.20:FF:000001">
    <property type="entry name" value="Dynein axonemal heavy chain 5"/>
    <property type="match status" value="1"/>
</dbReference>
<dbReference type="Pfam" id="PF08393">
    <property type="entry name" value="DHC_N2"/>
    <property type="match status" value="1"/>
</dbReference>
<evidence type="ECO:0000256" key="9">
    <source>
        <dbReference type="ARBA" id="ARBA00023054"/>
    </source>
</evidence>
<dbReference type="Pfam" id="PF17852">
    <property type="entry name" value="Dynein_AAA_lid"/>
    <property type="match status" value="1"/>
</dbReference>
<dbReference type="GO" id="GO:0097729">
    <property type="term" value="C:9+2 motile cilium"/>
    <property type="evidence" value="ECO:0007669"/>
    <property type="project" value="UniProtKB-ARBA"/>
</dbReference>
<dbReference type="FunFam" id="3.40.50.300:FF:000049">
    <property type="entry name" value="Dynein, axonemal, heavy chain 5"/>
    <property type="match status" value="1"/>
</dbReference>
<dbReference type="InterPro" id="IPR041658">
    <property type="entry name" value="AAA_lid_11"/>
</dbReference>